<feature type="region of interest" description="Disordered" evidence="1">
    <location>
        <begin position="190"/>
        <end position="235"/>
    </location>
</feature>
<feature type="chain" id="PRO_5045986050" evidence="2">
    <location>
        <begin position="17"/>
        <end position="330"/>
    </location>
</feature>
<feature type="region of interest" description="Disordered" evidence="1">
    <location>
        <begin position="269"/>
        <end position="291"/>
    </location>
</feature>
<evidence type="ECO:0000313" key="3">
    <source>
        <dbReference type="EMBL" id="CAK9093701.1"/>
    </source>
</evidence>
<protein>
    <submittedName>
        <fullName evidence="3">Uncharacterized protein</fullName>
    </submittedName>
</protein>
<name>A0ABP0R3C4_9DINO</name>
<keyword evidence="2" id="KW-0732">Signal</keyword>
<evidence type="ECO:0000313" key="4">
    <source>
        <dbReference type="Proteomes" id="UP001642484"/>
    </source>
</evidence>
<organism evidence="3 4">
    <name type="scientific">Durusdinium trenchii</name>
    <dbReference type="NCBI Taxonomy" id="1381693"/>
    <lineage>
        <taxon>Eukaryota</taxon>
        <taxon>Sar</taxon>
        <taxon>Alveolata</taxon>
        <taxon>Dinophyceae</taxon>
        <taxon>Suessiales</taxon>
        <taxon>Symbiodiniaceae</taxon>
        <taxon>Durusdinium</taxon>
    </lineage>
</organism>
<feature type="compositionally biased region" description="Basic residues" evidence="1">
    <location>
        <begin position="218"/>
        <end position="230"/>
    </location>
</feature>
<reference evidence="3 4" key="1">
    <citation type="submission" date="2024-02" db="EMBL/GenBank/DDBJ databases">
        <authorList>
            <person name="Chen Y."/>
            <person name="Shah S."/>
            <person name="Dougan E. K."/>
            <person name="Thang M."/>
            <person name="Chan C."/>
        </authorList>
    </citation>
    <scope>NUCLEOTIDE SEQUENCE [LARGE SCALE GENOMIC DNA]</scope>
</reference>
<comment type="caution">
    <text evidence="3">The sequence shown here is derived from an EMBL/GenBank/DDBJ whole genome shotgun (WGS) entry which is preliminary data.</text>
</comment>
<accession>A0ABP0R3C4</accession>
<sequence length="330" mass="34933">MRVLLAMCTSLYAVSAQREIDACIQQPEGQNCSFSAAGGIIESGTCQRIGPQNHSMLACLKPYASDPACHFGLFHSRSRACCAAHCAACNDERRTTSTSTDGDCSVEQILRLAPSCTESRAPCVVARVFATHPAPVPSGTTATTTTSDVATHAAVWVSELILPLVVGFAAGGCALTLCCYSLTLTLSPSRGARRESGETVPVSPVGGSAACVGERPKRERAKKPKAKRAKPKEDMPDLIDLRAENAAETARGAPNHGHEQSTIQLVDPWAPCAPLPPDASDPDPCSRSEGKWAQLESDLDAALSTHWSAPDFRWPEAPKVNGLFDPAQLL</sequence>
<dbReference type="EMBL" id="CAXAMN010025250">
    <property type="protein sequence ID" value="CAK9093701.1"/>
    <property type="molecule type" value="Genomic_DNA"/>
</dbReference>
<evidence type="ECO:0000256" key="1">
    <source>
        <dbReference type="SAM" id="MobiDB-lite"/>
    </source>
</evidence>
<keyword evidence="4" id="KW-1185">Reference proteome</keyword>
<gene>
    <name evidence="3" type="ORF">CCMP2556_LOCUS44747</name>
</gene>
<dbReference type="Proteomes" id="UP001642484">
    <property type="component" value="Unassembled WGS sequence"/>
</dbReference>
<feature type="signal peptide" evidence="2">
    <location>
        <begin position="1"/>
        <end position="16"/>
    </location>
</feature>
<proteinExistence type="predicted"/>
<evidence type="ECO:0000256" key="2">
    <source>
        <dbReference type="SAM" id="SignalP"/>
    </source>
</evidence>